<feature type="compositionally biased region" description="Pro residues" evidence="2">
    <location>
        <begin position="129"/>
        <end position="139"/>
    </location>
</feature>
<dbReference type="InterPro" id="IPR004088">
    <property type="entry name" value="KH_dom_type_1"/>
</dbReference>
<dbReference type="PANTHER" id="PTHR22948:SF29">
    <property type="entry name" value="FI02030P-RELATED"/>
    <property type="match status" value="1"/>
</dbReference>
<dbReference type="SUPFAM" id="SSF54791">
    <property type="entry name" value="Eukaryotic type KH-domain (KH-domain type I)"/>
    <property type="match status" value="1"/>
</dbReference>
<dbReference type="SMART" id="SM00322">
    <property type="entry name" value="KH"/>
    <property type="match status" value="1"/>
</dbReference>
<dbReference type="Pfam" id="PF00013">
    <property type="entry name" value="KH_1"/>
    <property type="match status" value="1"/>
</dbReference>
<dbReference type="SUPFAM" id="SSF63748">
    <property type="entry name" value="Tudor/PWWP/MBT"/>
    <property type="match status" value="1"/>
</dbReference>
<evidence type="ECO:0000256" key="1">
    <source>
        <dbReference type="PROSITE-ProRule" id="PRU00117"/>
    </source>
</evidence>
<dbReference type="InterPro" id="IPR050621">
    <property type="entry name" value="Tudor_domain_containing"/>
</dbReference>
<organism evidence="4 5">
    <name type="scientific">Cordylochernes scorpioides</name>
    <dbReference type="NCBI Taxonomy" id="51811"/>
    <lineage>
        <taxon>Eukaryota</taxon>
        <taxon>Metazoa</taxon>
        <taxon>Ecdysozoa</taxon>
        <taxon>Arthropoda</taxon>
        <taxon>Chelicerata</taxon>
        <taxon>Arachnida</taxon>
        <taxon>Pseudoscorpiones</taxon>
        <taxon>Cheliferoidea</taxon>
        <taxon>Chernetidae</taxon>
        <taxon>Cordylochernes</taxon>
    </lineage>
</organism>
<feature type="compositionally biased region" description="Polar residues" evidence="2">
    <location>
        <begin position="451"/>
        <end position="503"/>
    </location>
</feature>
<name>A0ABY6K8T0_9ARAC</name>
<keyword evidence="5" id="KW-1185">Reference proteome</keyword>
<gene>
    <name evidence="4" type="ORF">LAZ67_3001848</name>
</gene>
<dbReference type="Pfam" id="PF00567">
    <property type="entry name" value="TUDOR"/>
    <property type="match status" value="2"/>
</dbReference>
<dbReference type="SMART" id="SM00333">
    <property type="entry name" value="TUDOR"/>
    <property type="match status" value="1"/>
</dbReference>
<dbReference type="PROSITE" id="PS50084">
    <property type="entry name" value="KH_TYPE_1"/>
    <property type="match status" value="1"/>
</dbReference>
<dbReference type="EMBL" id="CP092865">
    <property type="protein sequence ID" value="UYV64749.1"/>
    <property type="molecule type" value="Genomic_DNA"/>
</dbReference>
<dbReference type="Proteomes" id="UP001235939">
    <property type="component" value="Chromosome 03"/>
</dbReference>
<dbReference type="SUPFAM" id="SSF50199">
    <property type="entry name" value="Staphylococcal nuclease"/>
    <property type="match status" value="1"/>
</dbReference>
<dbReference type="Gene3D" id="3.30.310.210">
    <property type="match status" value="1"/>
</dbReference>
<feature type="domain" description="Tudor" evidence="3">
    <location>
        <begin position="286"/>
        <end position="365"/>
    </location>
</feature>
<accession>A0ABY6K8T0</accession>
<evidence type="ECO:0000256" key="2">
    <source>
        <dbReference type="SAM" id="MobiDB-lite"/>
    </source>
</evidence>
<dbReference type="InterPro" id="IPR035437">
    <property type="entry name" value="SNase_OB-fold_sf"/>
</dbReference>
<feature type="region of interest" description="Disordered" evidence="2">
    <location>
        <begin position="446"/>
        <end position="527"/>
    </location>
</feature>
<evidence type="ECO:0000313" key="4">
    <source>
        <dbReference type="EMBL" id="UYV64749.1"/>
    </source>
</evidence>
<feature type="compositionally biased region" description="Low complexity" evidence="2">
    <location>
        <begin position="511"/>
        <end position="527"/>
    </location>
</feature>
<protein>
    <submittedName>
        <fullName evidence="4">TDRKH</fullName>
    </submittedName>
</protein>
<sequence>MEYILYPWNDEEGTERVMYIKGSPEAVREAEMMVTMIIRDQPKVVTEEIVVPARACGRIIGRNGDNIRAMCRQSKARITVDRRSREHRDPDHPVKVMLRGTKEQIESALGLITAKVMEEENFRSRGPGQPLPIDEPLPPTSQGEKEGLAGLQQTQGYFEMECYSSSSHLFGDLVCGQLERCSLMEVVLLYDNLPLLVAANPYKAVVTISMICMCVRHQSRSGQRQENGGLESGSHVTTYVSVVRNPHCFWLQLASPESVALDRMTENMTSYYSSPATAAGQALTAHPEVGDLVAACFTVDQCWYRASVQAIKTDDYTTKVTNQHKSPPPPLIILTTVKVYYVDFGDEEEVPLENIYKLLPQYVSFPRQALPCSLAYIKPAKGAEHWPEEASERFADLAHTSQWMPLMARRVGTTPDGRHLVELADTSTSEDIFIDHVLVDEGLAEWESEHTPSQGSNQQTVNSQPSVSESVSQHNKQSTSAVISQPIVQPQTDSNINTQQEVNTKIPLVVTDDSSQQSSTQQDSPTQ</sequence>
<dbReference type="PANTHER" id="PTHR22948">
    <property type="entry name" value="TUDOR DOMAIN CONTAINING PROTEIN"/>
    <property type="match status" value="1"/>
</dbReference>
<evidence type="ECO:0000259" key="3">
    <source>
        <dbReference type="PROSITE" id="PS50304"/>
    </source>
</evidence>
<feature type="region of interest" description="Disordered" evidence="2">
    <location>
        <begin position="122"/>
        <end position="146"/>
    </location>
</feature>
<proteinExistence type="predicted"/>
<dbReference type="InterPro" id="IPR004087">
    <property type="entry name" value="KH_dom"/>
</dbReference>
<dbReference type="InterPro" id="IPR002999">
    <property type="entry name" value="Tudor"/>
</dbReference>
<reference evidence="4 5" key="1">
    <citation type="submission" date="2022-01" db="EMBL/GenBank/DDBJ databases">
        <title>A chromosomal length assembly of Cordylochernes scorpioides.</title>
        <authorList>
            <person name="Zeh D."/>
            <person name="Zeh J."/>
        </authorList>
    </citation>
    <scope>NUCLEOTIDE SEQUENCE [LARGE SCALE GENOMIC DNA]</scope>
    <source>
        <strain evidence="4">IN4F17</strain>
        <tissue evidence="4">Whole Body</tissue>
    </source>
</reference>
<dbReference type="InterPro" id="IPR036612">
    <property type="entry name" value="KH_dom_type_1_sf"/>
</dbReference>
<evidence type="ECO:0000313" key="5">
    <source>
        <dbReference type="Proteomes" id="UP001235939"/>
    </source>
</evidence>
<keyword evidence="1" id="KW-0694">RNA-binding</keyword>
<dbReference type="Gene3D" id="2.40.50.90">
    <property type="match status" value="1"/>
</dbReference>
<dbReference type="Gene3D" id="2.30.30.140">
    <property type="match status" value="1"/>
</dbReference>
<dbReference type="PROSITE" id="PS50304">
    <property type="entry name" value="TUDOR"/>
    <property type="match status" value="1"/>
</dbReference>